<keyword evidence="2" id="KW-1185">Reference proteome</keyword>
<evidence type="ECO:0000313" key="2">
    <source>
        <dbReference type="Proteomes" id="UP000606494"/>
    </source>
</evidence>
<dbReference type="Proteomes" id="UP000606494">
    <property type="component" value="Unassembled WGS sequence"/>
</dbReference>
<evidence type="ECO:0000313" key="1">
    <source>
        <dbReference type="EMBL" id="MBD1424805.1"/>
    </source>
</evidence>
<dbReference type="RefSeq" id="WP_190307911.1">
    <property type="nucleotide sequence ID" value="NZ_JACNYK010000001.1"/>
</dbReference>
<reference evidence="1 2" key="1">
    <citation type="submission" date="2020-08" db="EMBL/GenBank/DDBJ databases">
        <title>Sphingobacterium sp. DN00404 isolated from aquaculture water.</title>
        <authorList>
            <person name="Zhang M."/>
        </authorList>
    </citation>
    <scope>NUCLEOTIDE SEQUENCE [LARGE SCALE GENOMIC DNA]</scope>
    <source>
        <strain evidence="1 2">KCTC 32294</strain>
    </source>
</reference>
<name>A0ABR7Y0G8_9SPHI</name>
<proteinExistence type="predicted"/>
<comment type="caution">
    <text evidence="1">The sequence shown here is derived from an EMBL/GenBank/DDBJ whole genome shotgun (WGS) entry which is preliminary data.</text>
</comment>
<organism evidence="1 2">
    <name type="scientific">Sphingobacterium arenae</name>
    <dbReference type="NCBI Taxonomy" id="1280598"/>
    <lineage>
        <taxon>Bacteria</taxon>
        <taxon>Pseudomonadati</taxon>
        <taxon>Bacteroidota</taxon>
        <taxon>Sphingobacteriia</taxon>
        <taxon>Sphingobacteriales</taxon>
        <taxon>Sphingobacteriaceae</taxon>
        <taxon>Sphingobacterium</taxon>
    </lineage>
</organism>
<accession>A0ABR7Y0G8</accession>
<sequence length="219" mass="26002">MEEQLAQPKMEAYVMECKPQYINFLYGILINRISRGWSAEELSFLLGQDENFMADLERFIAFDYGVELMRQLLLVMPQADLLMTSVRSNTESKYNHTISREGDLIRYTMEQLVNEWESITVFELIEEDGTYRDKVASNSVAMELEHAEELLRILISKEYFKKHRTTLDIFNLLRTNVCSHFQPKQLKTELDKLWGRKGQAPLRRTKRRSYGYRFIIHKQ</sequence>
<dbReference type="EMBL" id="JACNYK010000001">
    <property type="protein sequence ID" value="MBD1424805.1"/>
    <property type="molecule type" value="Genomic_DNA"/>
</dbReference>
<gene>
    <name evidence="1" type="ORF">H8B17_04340</name>
</gene>
<protein>
    <submittedName>
        <fullName evidence="1">Uncharacterized protein</fullName>
    </submittedName>
</protein>